<reference evidence="2" key="1">
    <citation type="submission" date="2019-06" db="EMBL/GenBank/DDBJ databases">
        <authorList>
            <person name="Zheng W."/>
        </authorList>
    </citation>
    <scope>NUCLEOTIDE SEQUENCE</scope>
    <source>
        <strain evidence="2">QDHG01</strain>
    </source>
</reference>
<dbReference type="AlphaFoldDB" id="A0A8J8T7U5"/>
<dbReference type="OrthoDB" id="432483at2759"/>
<keyword evidence="1" id="KW-0812">Transmembrane</keyword>
<feature type="transmembrane region" description="Helical" evidence="1">
    <location>
        <begin position="28"/>
        <end position="51"/>
    </location>
</feature>
<keyword evidence="1" id="KW-0472">Membrane</keyword>
<proteinExistence type="predicted"/>
<gene>
    <name evidence="2" type="ORF">FGO68_gene12059</name>
</gene>
<dbReference type="PANTHER" id="PTHR47823:SF9">
    <property type="entry name" value="CHROMOSOME UNDETERMINED SCAFFOLD_10, WHOLE GENOME SHOTGUN SEQUENCE"/>
    <property type="match status" value="1"/>
</dbReference>
<dbReference type="Proteomes" id="UP000785679">
    <property type="component" value="Unassembled WGS sequence"/>
</dbReference>
<evidence type="ECO:0000313" key="3">
    <source>
        <dbReference type="Proteomes" id="UP000785679"/>
    </source>
</evidence>
<evidence type="ECO:0008006" key="4">
    <source>
        <dbReference type="Google" id="ProtNLM"/>
    </source>
</evidence>
<dbReference type="PANTHER" id="PTHR47823">
    <property type="entry name" value="ION_TRANS DOMAIN-CONTAINING PROTEIN"/>
    <property type="match status" value="1"/>
</dbReference>
<name>A0A8J8T7U5_HALGN</name>
<organism evidence="2 3">
    <name type="scientific">Halteria grandinella</name>
    <dbReference type="NCBI Taxonomy" id="5974"/>
    <lineage>
        <taxon>Eukaryota</taxon>
        <taxon>Sar</taxon>
        <taxon>Alveolata</taxon>
        <taxon>Ciliophora</taxon>
        <taxon>Intramacronucleata</taxon>
        <taxon>Spirotrichea</taxon>
        <taxon>Stichotrichia</taxon>
        <taxon>Sporadotrichida</taxon>
        <taxon>Halteriidae</taxon>
        <taxon>Halteria</taxon>
    </lineage>
</organism>
<keyword evidence="3" id="KW-1185">Reference proteome</keyword>
<dbReference type="EMBL" id="RRYP01001728">
    <property type="protein sequence ID" value="TNV85564.1"/>
    <property type="molecule type" value="Genomic_DNA"/>
</dbReference>
<evidence type="ECO:0000313" key="2">
    <source>
        <dbReference type="EMBL" id="TNV85564.1"/>
    </source>
</evidence>
<keyword evidence="1" id="KW-1133">Transmembrane helix</keyword>
<protein>
    <recommendedName>
        <fullName evidence="4">Ion transport domain-containing protein</fullName>
    </recommendedName>
</protein>
<comment type="caution">
    <text evidence="2">The sequence shown here is derived from an EMBL/GenBank/DDBJ whole genome shotgun (WGS) entry which is preliminary data.</text>
</comment>
<accession>A0A8J8T7U5</accession>
<evidence type="ECO:0000256" key="1">
    <source>
        <dbReference type="SAM" id="Phobius"/>
    </source>
</evidence>
<sequence length="129" mass="15138">MSNLDQGIKIAQAFCRRMVLYPDDKLRAFWELAVALMLLVTCLITPFNVAFQGQLDDYNLQEIDQIINGFFIMDIVVNFFTAYYDDESELVESHKVNTLFLFEFYIRKQQYPTHKAGSCLMWSLSFHLT</sequence>